<evidence type="ECO:0000256" key="4">
    <source>
        <dbReference type="ARBA" id="ARBA00022723"/>
    </source>
</evidence>
<gene>
    <name evidence="11" type="primary">whiB</name>
    <name evidence="13" type="ORF">ACFPEL_10465</name>
</gene>
<keyword evidence="11" id="KW-0963">Cytoplasm</keyword>
<dbReference type="Pfam" id="PF02467">
    <property type="entry name" value="Whib"/>
    <property type="match status" value="1"/>
</dbReference>
<evidence type="ECO:0000256" key="8">
    <source>
        <dbReference type="ARBA" id="ARBA00023125"/>
    </source>
</evidence>
<feature type="binding site" evidence="11">
    <location>
        <position position="33"/>
    </location>
    <ligand>
        <name>[4Fe-4S] cluster</name>
        <dbReference type="ChEBI" id="CHEBI:49883"/>
    </ligand>
</feature>
<keyword evidence="4 11" id="KW-0479">Metal-binding</keyword>
<keyword evidence="10 11" id="KW-0804">Transcription</keyword>
<dbReference type="PROSITE" id="PS51674">
    <property type="entry name" value="4FE4S_WBL"/>
    <property type="match status" value="1"/>
</dbReference>
<dbReference type="RefSeq" id="WP_274188263.1">
    <property type="nucleotide sequence ID" value="NZ_BAABHN010000020.1"/>
</dbReference>
<comment type="similarity">
    <text evidence="2 11">Belongs to the WhiB family.</text>
</comment>
<protein>
    <recommendedName>
        <fullName evidence="11">Transcriptional regulator WhiB</fullName>
    </recommendedName>
</protein>
<dbReference type="PANTHER" id="PTHR38839:SF2">
    <property type="entry name" value="TRANSCRIPTIONAL REGULATOR WHIB7-RELATED"/>
    <property type="match status" value="1"/>
</dbReference>
<organism evidence="13 14">
    <name type="scientific">Actinomycetospora chibensis</name>
    <dbReference type="NCBI Taxonomy" id="663606"/>
    <lineage>
        <taxon>Bacteria</taxon>
        <taxon>Bacillati</taxon>
        <taxon>Actinomycetota</taxon>
        <taxon>Actinomycetes</taxon>
        <taxon>Pseudonocardiales</taxon>
        <taxon>Pseudonocardiaceae</taxon>
        <taxon>Actinomycetospora</taxon>
    </lineage>
</organism>
<evidence type="ECO:0000256" key="10">
    <source>
        <dbReference type="ARBA" id="ARBA00023163"/>
    </source>
</evidence>
<dbReference type="HAMAP" id="MF_01479">
    <property type="entry name" value="WhiB"/>
    <property type="match status" value="1"/>
</dbReference>
<feature type="binding site" evidence="11">
    <location>
        <position position="56"/>
    </location>
    <ligand>
        <name>[4Fe-4S] cluster</name>
        <dbReference type="ChEBI" id="CHEBI:49883"/>
    </ligand>
</feature>
<evidence type="ECO:0000256" key="3">
    <source>
        <dbReference type="ARBA" id="ARBA00022485"/>
    </source>
</evidence>
<keyword evidence="3 11" id="KW-0004">4Fe-4S</keyword>
<evidence type="ECO:0000256" key="5">
    <source>
        <dbReference type="ARBA" id="ARBA00023004"/>
    </source>
</evidence>
<feature type="domain" description="4Fe-4S Wbl-type" evidence="12">
    <location>
        <begin position="32"/>
        <end position="89"/>
    </location>
</feature>
<proteinExistence type="inferred from homology"/>
<dbReference type="InterPro" id="IPR034768">
    <property type="entry name" value="4FE4S_WBL"/>
</dbReference>
<evidence type="ECO:0000256" key="11">
    <source>
        <dbReference type="HAMAP-Rule" id="MF_01479"/>
    </source>
</evidence>
<evidence type="ECO:0000256" key="9">
    <source>
        <dbReference type="ARBA" id="ARBA00023157"/>
    </source>
</evidence>
<reference evidence="14" key="1">
    <citation type="journal article" date="2019" name="Int. J. Syst. Evol. Microbiol.">
        <title>The Global Catalogue of Microorganisms (GCM) 10K type strain sequencing project: providing services to taxonomists for standard genome sequencing and annotation.</title>
        <authorList>
            <consortium name="The Broad Institute Genomics Platform"/>
            <consortium name="The Broad Institute Genome Sequencing Center for Infectious Disease"/>
            <person name="Wu L."/>
            <person name="Ma J."/>
        </authorList>
    </citation>
    <scope>NUCLEOTIDE SEQUENCE [LARGE SCALE GENOMIC DNA]</scope>
    <source>
        <strain evidence="14">CCUG 50347</strain>
    </source>
</reference>
<comment type="subcellular location">
    <subcellularLocation>
        <location evidence="1 11">Cytoplasm</location>
    </subcellularLocation>
</comment>
<dbReference type="InterPro" id="IPR003482">
    <property type="entry name" value="Whib"/>
</dbReference>
<dbReference type="PANTHER" id="PTHR38839">
    <property type="entry name" value="TRANSCRIPTIONAL REGULATOR WHID-RELATED"/>
    <property type="match status" value="1"/>
</dbReference>
<evidence type="ECO:0000313" key="13">
    <source>
        <dbReference type="EMBL" id="MFC4832831.1"/>
    </source>
</evidence>
<evidence type="ECO:0000256" key="1">
    <source>
        <dbReference type="ARBA" id="ARBA00004496"/>
    </source>
</evidence>
<sequence>MSPAGLLERPTVTDPGPELPDLFDALTSVELPCRLAEEDLWFSEAPADLERAKGLCGACPIRRACLAGALERREYCGVWGGEIFDRGAVIARKRPRGRPSKADLARDAELAAARAATGVA</sequence>
<evidence type="ECO:0000259" key="12">
    <source>
        <dbReference type="PROSITE" id="PS51674"/>
    </source>
</evidence>
<evidence type="ECO:0000256" key="2">
    <source>
        <dbReference type="ARBA" id="ARBA00006597"/>
    </source>
</evidence>
<comment type="PTM">
    <text evidence="11">Upon Fe-S cluster removal intramolecular disulfide bonds are formed.</text>
</comment>
<feature type="binding site" evidence="11">
    <location>
        <position position="65"/>
    </location>
    <ligand>
        <name>[4Fe-4S] cluster</name>
        <dbReference type="ChEBI" id="CHEBI:49883"/>
    </ligand>
</feature>
<comment type="cofactor">
    <cofactor evidence="11">
        <name>[4Fe-4S] cluster</name>
        <dbReference type="ChEBI" id="CHEBI:49883"/>
    </cofactor>
    <text evidence="11">Binds 1 [4Fe-4S] cluster per subunit. Following nitrosylation of the [4Fe-4S] cluster binds 1 [4Fe-8(NO)] cluster per subunit.</text>
</comment>
<keyword evidence="5 11" id="KW-0408">Iron</keyword>
<evidence type="ECO:0000313" key="14">
    <source>
        <dbReference type="Proteomes" id="UP001595909"/>
    </source>
</evidence>
<keyword evidence="9 11" id="KW-1015">Disulfide bond</keyword>
<dbReference type="EMBL" id="JBHSIM010000020">
    <property type="protein sequence ID" value="MFC4832831.1"/>
    <property type="molecule type" value="Genomic_DNA"/>
</dbReference>
<keyword evidence="7 11" id="KW-0805">Transcription regulation</keyword>
<evidence type="ECO:0000256" key="6">
    <source>
        <dbReference type="ARBA" id="ARBA00023014"/>
    </source>
</evidence>
<keyword evidence="14" id="KW-1185">Reference proteome</keyword>
<evidence type="ECO:0000256" key="7">
    <source>
        <dbReference type="ARBA" id="ARBA00023015"/>
    </source>
</evidence>
<accession>A0ABV9RF64</accession>
<comment type="function">
    <text evidence="11">Acts as a transcriptional regulator. Probably redox-responsive. The apo- but not holo-form probably binds DNA.</text>
</comment>
<keyword evidence="6 11" id="KW-0411">Iron-sulfur</keyword>
<comment type="caution">
    <text evidence="13">The sequence shown here is derived from an EMBL/GenBank/DDBJ whole genome shotgun (WGS) entry which is preliminary data.</text>
</comment>
<feature type="binding site" evidence="11">
    <location>
        <position position="59"/>
    </location>
    <ligand>
        <name>[4Fe-4S] cluster</name>
        <dbReference type="ChEBI" id="CHEBI:49883"/>
    </ligand>
</feature>
<dbReference type="Proteomes" id="UP001595909">
    <property type="component" value="Unassembled WGS sequence"/>
</dbReference>
<keyword evidence="8 11" id="KW-0238">DNA-binding</keyword>
<comment type="PTM">
    <text evidence="11">The Fe-S cluster can be nitrosylated by nitric oxide (NO).</text>
</comment>
<name>A0ABV9RF64_9PSEU</name>